<sequence>MSFLYHVLTALLNLSAVCTLNLLLFLCRFTHSFYPTELPFAFLGVEKGGIYSIGTYGCIQGEENTFFFREGLISMLKELEPKVVIVYGAMPKSIFSDLTNKTTFIQIDDWIKRCHGGK</sequence>
<proteinExistence type="predicted"/>
<keyword evidence="1" id="KW-0812">Transmembrane</keyword>
<keyword evidence="1" id="KW-0472">Membrane</keyword>
<evidence type="ECO:0000256" key="1">
    <source>
        <dbReference type="SAM" id="Phobius"/>
    </source>
</evidence>
<evidence type="ECO:0000313" key="3">
    <source>
        <dbReference type="Proteomes" id="UP000595224"/>
    </source>
</evidence>
<keyword evidence="3" id="KW-1185">Reference proteome</keyword>
<organism evidence="2 3">
    <name type="scientific">Treponema peruense</name>
    <dbReference type="NCBI Taxonomy" id="2787628"/>
    <lineage>
        <taxon>Bacteria</taxon>
        <taxon>Pseudomonadati</taxon>
        <taxon>Spirochaetota</taxon>
        <taxon>Spirochaetia</taxon>
        <taxon>Spirochaetales</taxon>
        <taxon>Treponemataceae</taxon>
        <taxon>Treponema</taxon>
    </lineage>
</organism>
<evidence type="ECO:0000313" key="2">
    <source>
        <dbReference type="EMBL" id="QQA02276.1"/>
    </source>
</evidence>
<reference evidence="2 3" key="1">
    <citation type="submission" date="2020-11" db="EMBL/GenBank/DDBJ databases">
        <title>Treponema Peruensis nv. sp., first commensal Treponema isolated from human feces.</title>
        <authorList>
            <person name="Belkhou C."/>
            <person name="Raes J."/>
        </authorList>
    </citation>
    <scope>NUCLEOTIDE SEQUENCE [LARGE SCALE GENOMIC DNA]</scope>
    <source>
        <strain evidence="2 3">RCC2812</strain>
    </source>
</reference>
<name>A0A7T3V692_9SPIR</name>
<dbReference type="KEGG" id="tper:IWA51_11415"/>
<keyword evidence="1" id="KW-1133">Transmembrane helix</keyword>
<dbReference type="InterPro" id="IPR025530">
    <property type="entry name" value="DUF4417"/>
</dbReference>
<feature type="transmembrane region" description="Helical" evidence="1">
    <location>
        <begin position="6"/>
        <end position="26"/>
    </location>
</feature>
<dbReference type="Pfam" id="PF14386">
    <property type="entry name" value="DUF4417"/>
    <property type="match status" value="1"/>
</dbReference>
<dbReference type="AlphaFoldDB" id="A0A7T3V692"/>
<dbReference type="EMBL" id="CP064936">
    <property type="protein sequence ID" value="QQA02276.1"/>
    <property type="molecule type" value="Genomic_DNA"/>
</dbReference>
<gene>
    <name evidence="2" type="ORF">IWA51_11415</name>
</gene>
<accession>A0A7T3V692</accession>
<dbReference type="Proteomes" id="UP000595224">
    <property type="component" value="Chromosome"/>
</dbReference>
<protein>
    <submittedName>
        <fullName evidence="2">DUF4417 domain-containing protein</fullName>
    </submittedName>
</protein>